<gene>
    <name evidence="1" type="ORF">GCM10011282_20010</name>
</gene>
<name>A0ABQ2XEN9_9BURK</name>
<evidence type="ECO:0000313" key="2">
    <source>
        <dbReference type="Proteomes" id="UP000620127"/>
    </source>
</evidence>
<proteinExistence type="predicted"/>
<reference evidence="2" key="1">
    <citation type="journal article" date="2019" name="Int. J. Syst. Evol. Microbiol.">
        <title>The Global Catalogue of Microorganisms (GCM) 10K type strain sequencing project: providing services to taxonomists for standard genome sequencing and annotation.</title>
        <authorList>
            <consortium name="The Broad Institute Genomics Platform"/>
            <consortium name="The Broad Institute Genome Sequencing Center for Infectious Disease"/>
            <person name="Wu L."/>
            <person name="Ma J."/>
        </authorList>
    </citation>
    <scope>NUCLEOTIDE SEQUENCE [LARGE SCALE GENOMIC DNA]</scope>
    <source>
        <strain evidence="2">KCTC 23916</strain>
    </source>
</reference>
<dbReference type="RefSeq" id="WP_189345994.1">
    <property type="nucleotide sequence ID" value="NZ_BMYT01000003.1"/>
</dbReference>
<dbReference type="Proteomes" id="UP000620127">
    <property type="component" value="Unassembled WGS sequence"/>
</dbReference>
<evidence type="ECO:0000313" key="1">
    <source>
        <dbReference type="EMBL" id="GGX13880.1"/>
    </source>
</evidence>
<dbReference type="EMBL" id="BMYT01000003">
    <property type="protein sequence ID" value="GGX13880.1"/>
    <property type="molecule type" value="Genomic_DNA"/>
</dbReference>
<protein>
    <submittedName>
        <fullName evidence="1">Uncharacterized protein</fullName>
    </submittedName>
</protein>
<organism evidence="1 2">
    <name type="scientific">Undibacterium macrobrachii</name>
    <dbReference type="NCBI Taxonomy" id="1119058"/>
    <lineage>
        <taxon>Bacteria</taxon>
        <taxon>Pseudomonadati</taxon>
        <taxon>Pseudomonadota</taxon>
        <taxon>Betaproteobacteria</taxon>
        <taxon>Burkholderiales</taxon>
        <taxon>Oxalobacteraceae</taxon>
        <taxon>Undibacterium</taxon>
    </lineage>
</organism>
<sequence length="450" mass="49731">MTTKKYAQCRFIGYAIPTGPSQDKLILSKYLVGNYLGATDIVQDLTARIAILKNAVDTAKNALPANDDSHLVNNIFMAPEFYFHGPLGPYVYRHTDEDPAELALKMLAKTFNPQEYPNWTFVFGTMISAKVANIDAVFQSPAVKMRKRLVESLALNAEAEFGNARSVTEQILSDTITDLRANPAVQVRDRALVFSNLGLQLPGQSQTHQSLTTEKYFLSPIDFVLFETNNQDVITEEMVAYPHIDLSDGDVKQHVHDSYAIFSQNFGSNNVPSSINYGVEICLDHDDARLRKNMNRENLPAKNAELQIQLVPSSGSVIMQQCVVVGENGFVFNVDGWCALDNSVTPQADNVAGVQSVYTNYTLTQNGTQYSAHTQLAQVKNPAQGCDPNKYPADFQFLSAENVISLKVPELILDVGSFSEYFAGGYGSIQIYGGNTPYNLFSEEIENSVK</sequence>
<keyword evidence="2" id="KW-1185">Reference proteome</keyword>
<accession>A0ABQ2XEN9</accession>
<comment type="caution">
    <text evidence="1">The sequence shown here is derived from an EMBL/GenBank/DDBJ whole genome shotgun (WGS) entry which is preliminary data.</text>
</comment>